<feature type="transmembrane region" description="Helical" evidence="1">
    <location>
        <begin position="98"/>
        <end position="116"/>
    </location>
</feature>
<feature type="transmembrane region" description="Helical" evidence="1">
    <location>
        <begin position="71"/>
        <end position="92"/>
    </location>
</feature>
<reference evidence="2 3" key="1">
    <citation type="submission" date="2017-06" db="EMBL/GenBank/DDBJ databases">
        <authorList>
            <person name="Kim H.J."/>
            <person name="Triplett B.A."/>
        </authorList>
    </citation>
    <scope>NUCLEOTIDE SEQUENCE [LARGE SCALE GENOMIC DNA]</scope>
    <source>
        <strain evidence="2 3">DSM 18704</strain>
    </source>
</reference>
<feature type="transmembrane region" description="Helical" evidence="1">
    <location>
        <begin position="46"/>
        <end position="64"/>
    </location>
</feature>
<evidence type="ECO:0000256" key="1">
    <source>
        <dbReference type="SAM" id="Phobius"/>
    </source>
</evidence>
<keyword evidence="1" id="KW-0472">Membrane</keyword>
<organism evidence="2 3">
    <name type="scientific">Granulicella rosea</name>
    <dbReference type="NCBI Taxonomy" id="474952"/>
    <lineage>
        <taxon>Bacteria</taxon>
        <taxon>Pseudomonadati</taxon>
        <taxon>Acidobacteriota</taxon>
        <taxon>Terriglobia</taxon>
        <taxon>Terriglobales</taxon>
        <taxon>Acidobacteriaceae</taxon>
        <taxon>Granulicella</taxon>
    </lineage>
</organism>
<gene>
    <name evidence="2" type="ORF">SAMN05421770_102558</name>
</gene>
<dbReference type="EMBL" id="FZOU01000002">
    <property type="protein sequence ID" value="SNS84677.1"/>
    <property type="molecule type" value="Genomic_DNA"/>
</dbReference>
<keyword evidence="1" id="KW-0812">Transmembrane</keyword>
<dbReference type="Proteomes" id="UP000198356">
    <property type="component" value="Unassembled WGS sequence"/>
</dbReference>
<dbReference type="RefSeq" id="WP_089408031.1">
    <property type="nucleotide sequence ID" value="NZ_FZOU01000002.1"/>
</dbReference>
<keyword evidence="1" id="KW-1133">Transmembrane helix</keyword>
<sequence length="271" mass="29389">MDQIQSPPTAAKSGASSLLVRILLTLAFLVLGYEFSLFALQHSPSFWYVPAAVLLFVGGFLWFWPAIAAAFSLPLTLALLLMMLTLGPWRWVANRGPGFSAILVLLAAAAVCVAQIRRHGVAQKALTTAVVLLIVALAVDRAFTNRVELRGFDMSWTADGVDPVGDPVEPNAKGEKPVLLFLKVGGGFCYDAIFSEDLRRMLNTEHKPLVHVVYNEFHTFGRATDYNVHSVEGMILNEGRKPVIANPDGYHGILLSGGDQADAPASCPQYP</sequence>
<protein>
    <submittedName>
        <fullName evidence="2">Uncharacterized protein</fullName>
    </submittedName>
</protein>
<proteinExistence type="predicted"/>
<keyword evidence="3" id="KW-1185">Reference proteome</keyword>
<accession>A0A239HTH2</accession>
<evidence type="ECO:0000313" key="3">
    <source>
        <dbReference type="Proteomes" id="UP000198356"/>
    </source>
</evidence>
<evidence type="ECO:0000313" key="2">
    <source>
        <dbReference type="EMBL" id="SNS84677.1"/>
    </source>
</evidence>
<name>A0A239HTH2_9BACT</name>
<feature type="transmembrane region" description="Helical" evidence="1">
    <location>
        <begin position="125"/>
        <end position="143"/>
    </location>
</feature>
<dbReference type="AlphaFoldDB" id="A0A239HTH2"/>
<feature type="transmembrane region" description="Helical" evidence="1">
    <location>
        <begin position="18"/>
        <end position="40"/>
    </location>
</feature>